<evidence type="ECO:0000256" key="17">
    <source>
        <dbReference type="PROSITE-ProRule" id="PRU00418"/>
    </source>
</evidence>
<dbReference type="GO" id="GO:0016740">
    <property type="term" value="F:transferase activity"/>
    <property type="evidence" value="ECO:0007669"/>
    <property type="project" value="UniProtKB-KW"/>
</dbReference>
<dbReference type="InterPro" id="IPR036542">
    <property type="entry name" value="PTS_IIA_lac/cel_sf"/>
</dbReference>
<evidence type="ECO:0000256" key="7">
    <source>
        <dbReference type="ARBA" id="ARBA00022597"/>
    </source>
</evidence>
<dbReference type="SUPFAM" id="SSF46973">
    <property type="entry name" value="Enzyme IIa from lactose specific PTS, IIa-lac"/>
    <property type="match status" value="1"/>
</dbReference>
<evidence type="ECO:0000313" key="19">
    <source>
        <dbReference type="Proteomes" id="UP000035661"/>
    </source>
</evidence>
<reference evidence="18 19" key="1">
    <citation type="journal article" date="2015" name="Genome Biol. Evol.">
        <title>Found and Lost: The Fates of Horizontally Acquired Genes in Arthropod-Symbiotic Spiroplasma.</title>
        <authorList>
            <person name="Lo W.S."/>
            <person name="Gasparich G.E."/>
            <person name="Kuo C.H."/>
        </authorList>
    </citation>
    <scope>NUCLEOTIDE SEQUENCE [LARGE SCALE GENOMIC DNA]</scope>
    <source>
        <strain evidence="19">TDA-040725-5</strain>
    </source>
</reference>
<protein>
    <recommendedName>
        <fullName evidence="3">PTS system lactose-specific EIIA component</fullName>
    </recommendedName>
    <alternativeName>
        <fullName evidence="12">EIIA-Lac</fullName>
    </alternativeName>
    <alternativeName>
        <fullName evidence="14">EIII-Lac</fullName>
    </alternativeName>
    <alternativeName>
        <fullName evidence="13">Lactose-specific phosphotransferase enzyme IIA component</fullName>
    </alternativeName>
</protein>
<dbReference type="PIRSF" id="PIRSF000699">
    <property type="entry name" value="PTS_IILac_III"/>
    <property type="match status" value="1"/>
</dbReference>
<comment type="cofactor">
    <cofactor evidence="16">
        <name>Mg(2+)</name>
        <dbReference type="ChEBI" id="CHEBI:18420"/>
    </cofactor>
    <text evidence="16">Binds 1 Mg(2+) ion per trimer.</text>
</comment>
<dbReference type="GO" id="GO:0046872">
    <property type="term" value="F:metal ion binding"/>
    <property type="evidence" value="ECO:0007669"/>
    <property type="project" value="UniProtKB-KW"/>
</dbReference>
<dbReference type="GO" id="GO:0005737">
    <property type="term" value="C:cytoplasm"/>
    <property type="evidence" value="ECO:0007669"/>
    <property type="project" value="UniProtKB-SubCell"/>
</dbReference>
<dbReference type="Proteomes" id="UP000035661">
    <property type="component" value="Chromosome"/>
</dbReference>
<evidence type="ECO:0000256" key="13">
    <source>
        <dbReference type="ARBA" id="ARBA00031467"/>
    </source>
</evidence>
<evidence type="ECO:0000256" key="2">
    <source>
        <dbReference type="ARBA" id="ARBA00011233"/>
    </source>
</evidence>
<keyword evidence="4" id="KW-0813">Transport</keyword>
<dbReference type="Pfam" id="PF02255">
    <property type="entry name" value="PTS_IIA"/>
    <property type="match status" value="1"/>
</dbReference>
<dbReference type="InterPro" id="IPR003188">
    <property type="entry name" value="PTS_IIA_lac/cel"/>
</dbReference>
<gene>
    <name evidence="18" type="primary">lacF</name>
    <name evidence="18" type="ORF">SERIO_v1c00550</name>
</gene>
<feature type="binding site" evidence="16">
    <location>
        <position position="81"/>
    </location>
    <ligand>
        <name>Mg(2+)</name>
        <dbReference type="ChEBI" id="CHEBI:18420"/>
        <note>ligand shared between all trimeric partners</note>
    </ligand>
</feature>
<keyword evidence="7" id="KW-0762">Sugar transport</keyword>
<evidence type="ECO:0000256" key="1">
    <source>
        <dbReference type="ARBA" id="ARBA00004496"/>
    </source>
</evidence>
<keyword evidence="10 16" id="KW-0479">Metal-binding</keyword>
<proteinExistence type="predicted"/>
<evidence type="ECO:0000256" key="6">
    <source>
        <dbReference type="ARBA" id="ARBA00022553"/>
    </source>
</evidence>
<keyword evidence="6" id="KW-0597">Phosphoprotein</keyword>
<keyword evidence="5" id="KW-0963">Cytoplasm</keyword>
<evidence type="ECO:0000256" key="12">
    <source>
        <dbReference type="ARBA" id="ARBA00030293"/>
    </source>
</evidence>
<keyword evidence="19" id="KW-1185">Reference proteome</keyword>
<organism evidence="18 19">
    <name type="scientific">Spiroplasma eriocheiris</name>
    <dbReference type="NCBI Taxonomy" id="315358"/>
    <lineage>
        <taxon>Bacteria</taxon>
        <taxon>Bacillati</taxon>
        <taxon>Mycoplasmatota</taxon>
        <taxon>Mollicutes</taxon>
        <taxon>Entomoplasmatales</taxon>
        <taxon>Spiroplasmataceae</taxon>
        <taxon>Spiroplasma</taxon>
    </lineage>
</organism>
<feature type="active site" description="Tele-phosphohistidine intermediate" evidence="15">
    <location>
        <position position="78"/>
    </location>
</feature>
<keyword evidence="9" id="KW-0598">Phosphotransferase system</keyword>
<evidence type="ECO:0000313" key="18">
    <source>
        <dbReference type="EMBL" id="AKM53657.1"/>
    </source>
</evidence>
<evidence type="ECO:0000256" key="8">
    <source>
        <dbReference type="ARBA" id="ARBA00022679"/>
    </source>
</evidence>
<dbReference type="GO" id="GO:0009401">
    <property type="term" value="P:phosphoenolpyruvate-dependent sugar phosphotransferase system"/>
    <property type="evidence" value="ECO:0007669"/>
    <property type="project" value="UniProtKB-KW"/>
</dbReference>
<evidence type="ECO:0000256" key="16">
    <source>
        <dbReference type="PIRSR" id="PIRSR000699-2"/>
    </source>
</evidence>
<keyword evidence="11 16" id="KW-0460">Magnesium</keyword>
<evidence type="ECO:0000256" key="9">
    <source>
        <dbReference type="ARBA" id="ARBA00022683"/>
    </source>
</evidence>
<dbReference type="STRING" id="315358.SERIO_v1c00550"/>
<dbReference type="PANTHER" id="PTHR34382">
    <property type="entry name" value="PTS SYSTEM N,N'-DIACETYLCHITOBIOSE-SPECIFIC EIIA COMPONENT"/>
    <property type="match status" value="1"/>
</dbReference>
<evidence type="ECO:0000256" key="14">
    <source>
        <dbReference type="ARBA" id="ARBA00032708"/>
    </source>
</evidence>
<evidence type="ECO:0000256" key="4">
    <source>
        <dbReference type="ARBA" id="ARBA00022448"/>
    </source>
</evidence>
<dbReference type="AlphaFoldDB" id="A0A0H3XLK0"/>
<keyword evidence="8" id="KW-0808">Transferase</keyword>
<comment type="subunit">
    <text evidence="2">Homotrimer.</text>
</comment>
<dbReference type="EMBL" id="CP011856">
    <property type="protein sequence ID" value="AKM53657.1"/>
    <property type="molecule type" value="Genomic_DNA"/>
</dbReference>
<evidence type="ECO:0000256" key="10">
    <source>
        <dbReference type="ARBA" id="ARBA00022723"/>
    </source>
</evidence>
<dbReference type="PROSITE" id="PS51095">
    <property type="entry name" value="PTS_EIIA_TYPE_3"/>
    <property type="match status" value="1"/>
</dbReference>
<evidence type="ECO:0000256" key="15">
    <source>
        <dbReference type="PIRSR" id="PIRSR000699-1"/>
    </source>
</evidence>
<dbReference type="KEGG" id="seri:SERIO_v1c00550"/>
<dbReference type="PATRIC" id="fig|743698.3.peg.56"/>
<comment type="subcellular location">
    <subcellularLocation>
        <location evidence="1">Cytoplasm</location>
    </subcellularLocation>
</comment>
<dbReference type="PANTHER" id="PTHR34382:SF9">
    <property type="entry name" value="PHOSPHOTRANSFERASE SYSTEM SUGAR-SPECIFIC EII COMPONENT"/>
    <property type="match status" value="1"/>
</dbReference>
<accession>A0A0H3XLK0</accession>
<reference evidence="19" key="2">
    <citation type="submission" date="2015-06" db="EMBL/GenBank/DDBJ databases">
        <title>Complete genome sequence of Spiroplasma eriocheiris TDA-040725-5 (DSM 21848).</title>
        <authorList>
            <person name="Lo W.-S."/>
            <person name="Kuo C.-H."/>
        </authorList>
    </citation>
    <scope>NUCLEOTIDE SEQUENCE [LARGE SCALE GENOMIC DNA]</scope>
    <source>
        <strain evidence="19">TDA-040725-5</strain>
    </source>
</reference>
<feature type="modified residue" description="Phosphohistidine; by HPr" evidence="17">
    <location>
        <position position="78"/>
    </location>
</feature>
<sequence length="106" mass="11850">MTKEKISELGLEIVAYSGDARSCYLRALKLAKQGNFEKAEQKIAEGEAAINAAHQRQTDLLQAEAQGNYSDVTMIMVHGQDHLMTTALLRDLINNLLDIYREKKEG</sequence>
<evidence type="ECO:0000256" key="3">
    <source>
        <dbReference type="ARBA" id="ARBA00014322"/>
    </source>
</evidence>
<name>A0A0H3XLK0_9MOLU</name>
<dbReference type="CDD" id="cd00215">
    <property type="entry name" value="PTS_IIA_lac"/>
    <property type="match status" value="1"/>
</dbReference>
<evidence type="ECO:0000256" key="11">
    <source>
        <dbReference type="ARBA" id="ARBA00022842"/>
    </source>
</evidence>
<dbReference type="Gene3D" id="1.20.58.80">
    <property type="entry name" value="Phosphotransferase system, lactose/cellobiose-type IIA subunit"/>
    <property type="match status" value="1"/>
</dbReference>
<evidence type="ECO:0000256" key="5">
    <source>
        <dbReference type="ARBA" id="ARBA00022490"/>
    </source>
</evidence>
<dbReference type="RefSeq" id="WP_047790943.1">
    <property type="nucleotide sequence ID" value="NZ_CP011856.1"/>
</dbReference>